<dbReference type="PROSITE" id="PS00687">
    <property type="entry name" value="ALDEHYDE_DEHYDR_GLU"/>
    <property type="match status" value="1"/>
</dbReference>
<feature type="domain" description="Aldehyde dehydrogenase" evidence="6">
    <location>
        <begin position="12"/>
        <end position="467"/>
    </location>
</feature>
<comment type="similarity">
    <text evidence="1 5">Belongs to the aldehyde dehydrogenase family.</text>
</comment>
<keyword evidence="3" id="KW-0520">NAD</keyword>
<proteinExistence type="inferred from homology"/>
<sequence length="475" mass="50905">MLSGRVRICDGDRLSVTNPANESHVTTIVESSPEQVAQVVETARQAFVDGIWSQSAPETRQDVLRKTAGLIRESASNLASLDSQTTGLLFHRSTLRHTAAAADWFDYFADLLAEQNHTVFQTAEDIVTTVSREPAGVAALFTPWNIPLMAASLKLAAALAMGNSCVIKPSEQSPLGTWELAKLLHKAGLPEGVLHVVNGRGEITGSALAAHPDVDLISFTGGEHAGRAIATAAAQRFAKVTMELGGKSANIICDDADYDCALQAAIGAVYGNNGQACLAGSRILVQKKIADRFIADFVDLAKAIRLGDPFDERAEMGPQSSKSQMDRVLSFVEIAREDGGQILTGEQQSTDFDKGYYVDPVVALPKSNADRICQEEIFGPFASILTFDDDAEAVAIANDSRFGLAGYVWSGDQKRARGIASQLRTGYVMVNSPMVREHGAPFGGFGHSGLDREGGRWSVDFYSEAKTTVVRSDHA</sequence>
<keyword evidence="8" id="KW-1185">Reference proteome</keyword>
<dbReference type="InterPro" id="IPR029510">
    <property type="entry name" value="Ald_DH_CS_GLU"/>
</dbReference>
<organism evidence="7 8">
    <name type="scientific">Parasphingorhabdus marina DSM 22363</name>
    <dbReference type="NCBI Taxonomy" id="1123272"/>
    <lineage>
        <taxon>Bacteria</taxon>
        <taxon>Pseudomonadati</taxon>
        <taxon>Pseudomonadota</taxon>
        <taxon>Alphaproteobacteria</taxon>
        <taxon>Sphingomonadales</taxon>
        <taxon>Sphingomonadaceae</taxon>
        <taxon>Parasphingorhabdus</taxon>
    </lineage>
</organism>
<dbReference type="GO" id="GO:0016620">
    <property type="term" value="F:oxidoreductase activity, acting on the aldehyde or oxo group of donors, NAD or NADP as acceptor"/>
    <property type="evidence" value="ECO:0007669"/>
    <property type="project" value="InterPro"/>
</dbReference>
<dbReference type="InterPro" id="IPR016160">
    <property type="entry name" value="Ald_DH_CS_CYS"/>
</dbReference>
<dbReference type="Pfam" id="PF00171">
    <property type="entry name" value="Aldedh"/>
    <property type="match status" value="1"/>
</dbReference>
<dbReference type="InterPro" id="IPR016162">
    <property type="entry name" value="Ald_DH_N"/>
</dbReference>
<evidence type="ECO:0000256" key="3">
    <source>
        <dbReference type="ARBA" id="ARBA00023027"/>
    </source>
</evidence>
<dbReference type="InterPro" id="IPR016161">
    <property type="entry name" value="Ald_DH/histidinol_DH"/>
</dbReference>
<name>A0A1N6D414_9SPHN</name>
<keyword evidence="2 5" id="KW-0560">Oxidoreductase</keyword>
<evidence type="ECO:0000313" key="7">
    <source>
        <dbReference type="EMBL" id="SIN65489.1"/>
    </source>
</evidence>
<evidence type="ECO:0000259" key="6">
    <source>
        <dbReference type="Pfam" id="PF00171"/>
    </source>
</evidence>
<feature type="active site" evidence="4">
    <location>
        <position position="243"/>
    </location>
</feature>
<protein>
    <submittedName>
        <fullName evidence="7">Aminomuconate-semialdehyde/2-hydroxymuconate-6-semialdehyde dehydrogenase</fullName>
    </submittedName>
</protein>
<dbReference type="EMBL" id="FSQW01000001">
    <property type="protein sequence ID" value="SIN65489.1"/>
    <property type="molecule type" value="Genomic_DNA"/>
</dbReference>
<dbReference type="InterPro" id="IPR016163">
    <property type="entry name" value="Ald_DH_C"/>
</dbReference>
<dbReference type="FunFam" id="3.40.309.10:FF:000012">
    <property type="entry name" value="Betaine aldehyde dehydrogenase"/>
    <property type="match status" value="1"/>
</dbReference>
<dbReference type="AlphaFoldDB" id="A0A1N6D414"/>
<evidence type="ECO:0000256" key="5">
    <source>
        <dbReference type="RuleBase" id="RU003345"/>
    </source>
</evidence>
<dbReference type="PANTHER" id="PTHR43720">
    <property type="entry name" value="2-AMINOMUCONIC SEMIALDEHYDE DEHYDROGENASE"/>
    <property type="match status" value="1"/>
</dbReference>
<dbReference type="InterPro" id="IPR015590">
    <property type="entry name" value="Aldehyde_DH_dom"/>
</dbReference>
<dbReference type="PANTHER" id="PTHR43720:SF2">
    <property type="entry name" value="2-AMINOMUCONIC SEMIALDEHYDE DEHYDROGENASE"/>
    <property type="match status" value="1"/>
</dbReference>
<accession>A0A1N6D414</accession>
<evidence type="ECO:0000256" key="4">
    <source>
        <dbReference type="PROSITE-ProRule" id="PRU10007"/>
    </source>
</evidence>
<evidence type="ECO:0000256" key="2">
    <source>
        <dbReference type="ARBA" id="ARBA00023002"/>
    </source>
</evidence>
<dbReference type="Gene3D" id="3.40.605.10">
    <property type="entry name" value="Aldehyde Dehydrogenase, Chain A, domain 1"/>
    <property type="match status" value="1"/>
</dbReference>
<dbReference type="PROSITE" id="PS00070">
    <property type="entry name" value="ALDEHYDE_DEHYDR_CYS"/>
    <property type="match status" value="1"/>
</dbReference>
<dbReference type="SUPFAM" id="SSF53720">
    <property type="entry name" value="ALDH-like"/>
    <property type="match status" value="1"/>
</dbReference>
<dbReference type="Proteomes" id="UP000185192">
    <property type="component" value="Unassembled WGS sequence"/>
</dbReference>
<dbReference type="FunFam" id="3.40.605.10:FF:000007">
    <property type="entry name" value="NAD/NADP-dependent betaine aldehyde dehydrogenase"/>
    <property type="match status" value="1"/>
</dbReference>
<dbReference type="STRING" id="1123272.SAMN02745824_1513"/>
<evidence type="ECO:0000313" key="8">
    <source>
        <dbReference type="Proteomes" id="UP000185192"/>
    </source>
</evidence>
<gene>
    <name evidence="7" type="ORF">SAMN02745824_1513</name>
</gene>
<reference evidence="8" key="1">
    <citation type="submission" date="2016-11" db="EMBL/GenBank/DDBJ databases">
        <authorList>
            <person name="Varghese N."/>
            <person name="Submissions S."/>
        </authorList>
    </citation>
    <scope>NUCLEOTIDE SEQUENCE [LARGE SCALE GENOMIC DNA]</scope>
    <source>
        <strain evidence="8">DSM 22363</strain>
    </source>
</reference>
<evidence type="ECO:0000256" key="1">
    <source>
        <dbReference type="ARBA" id="ARBA00009986"/>
    </source>
</evidence>
<dbReference type="Gene3D" id="3.40.309.10">
    <property type="entry name" value="Aldehyde Dehydrogenase, Chain A, domain 2"/>
    <property type="match status" value="1"/>
</dbReference>